<feature type="transmembrane region" description="Helical" evidence="6">
    <location>
        <begin position="180"/>
        <end position="198"/>
    </location>
</feature>
<reference evidence="7 8" key="1">
    <citation type="submission" date="2013-03" db="EMBL/GenBank/DDBJ databases">
        <title>The Genome Sequence of Capronia coronata CBS 617.96.</title>
        <authorList>
            <consortium name="The Broad Institute Genomics Platform"/>
            <person name="Cuomo C."/>
            <person name="de Hoog S."/>
            <person name="Gorbushina A."/>
            <person name="Walker B."/>
            <person name="Young S.K."/>
            <person name="Zeng Q."/>
            <person name="Gargeya S."/>
            <person name="Fitzgerald M."/>
            <person name="Haas B."/>
            <person name="Abouelleil A."/>
            <person name="Allen A.W."/>
            <person name="Alvarado L."/>
            <person name="Arachchi H.M."/>
            <person name="Berlin A.M."/>
            <person name="Chapman S.B."/>
            <person name="Gainer-Dewar J."/>
            <person name="Goldberg J."/>
            <person name="Griggs A."/>
            <person name="Gujja S."/>
            <person name="Hansen M."/>
            <person name="Howarth C."/>
            <person name="Imamovic A."/>
            <person name="Ireland A."/>
            <person name="Larimer J."/>
            <person name="McCowan C."/>
            <person name="Murphy C."/>
            <person name="Pearson M."/>
            <person name="Poon T.W."/>
            <person name="Priest M."/>
            <person name="Roberts A."/>
            <person name="Saif S."/>
            <person name="Shea T."/>
            <person name="Sisk P."/>
            <person name="Sykes S."/>
            <person name="Wortman J."/>
            <person name="Nusbaum C."/>
            <person name="Birren B."/>
        </authorList>
    </citation>
    <scope>NUCLEOTIDE SEQUENCE [LARGE SCALE GENOMIC DNA]</scope>
    <source>
        <strain evidence="7 8">CBS 617.96</strain>
    </source>
</reference>
<dbReference type="eggNOG" id="KOG3098">
    <property type="taxonomic scope" value="Eukaryota"/>
</dbReference>
<dbReference type="AlphaFoldDB" id="W9Y1I4"/>
<dbReference type="InterPro" id="IPR036259">
    <property type="entry name" value="MFS_trans_sf"/>
</dbReference>
<keyword evidence="2 6" id="KW-0812">Transmembrane</keyword>
<dbReference type="GO" id="GO:0016020">
    <property type="term" value="C:membrane"/>
    <property type="evidence" value="ECO:0007669"/>
    <property type="project" value="UniProtKB-SubCell"/>
</dbReference>
<comment type="caution">
    <text evidence="7">The sequence shown here is derived from an EMBL/GenBank/DDBJ whole genome shotgun (WGS) entry which is preliminary data.</text>
</comment>
<dbReference type="InterPro" id="IPR051617">
    <property type="entry name" value="UNC-93-like_regulator"/>
</dbReference>
<feature type="transmembrane region" description="Helical" evidence="6">
    <location>
        <begin position="122"/>
        <end position="140"/>
    </location>
</feature>
<dbReference type="InterPro" id="IPR010291">
    <property type="entry name" value="Ion_channel_UNC-93"/>
</dbReference>
<feature type="compositionally biased region" description="Basic and acidic residues" evidence="5">
    <location>
        <begin position="1"/>
        <end position="14"/>
    </location>
</feature>
<proteinExistence type="predicted"/>
<evidence type="ECO:0008006" key="9">
    <source>
        <dbReference type="Google" id="ProtNLM"/>
    </source>
</evidence>
<protein>
    <recommendedName>
        <fullName evidence="9">DUF895 domain membrane protein</fullName>
    </recommendedName>
</protein>
<evidence type="ECO:0000256" key="1">
    <source>
        <dbReference type="ARBA" id="ARBA00004141"/>
    </source>
</evidence>
<name>W9Y1I4_9EURO</name>
<dbReference type="GeneID" id="19161975"/>
<evidence type="ECO:0000256" key="6">
    <source>
        <dbReference type="SAM" id="Phobius"/>
    </source>
</evidence>
<evidence type="ECO:0000256" key="5">
    <source>
        <dbReference type="SAM" id="MobiDB-lite"/>
    </source>
</evidence>
<organism evidence="7 8">
    <name type="scientific">Capronia coronata CBS 617.96</name>
    <dbReference type="NCBI Taxonomy" id="1182541"/>
    <lineage>
        <taxon>Eukaryota</taxon>
        <taxon>Fungi</taxon>
        <taxon>Dikarya</taxon>
        <taxon>Ascomycota</taxon>
        <taxon>Pezizomycotina</taxon>
        <taxon>Eurotiomycetes</taxon>
        <taxon>Chaetothyriomycetidae</taxon>
        <taxon>Chaetothyriales</taxon>
        <taxon>Herpotrichiellaceae</taxon>
        <taxon>Capronia</taxon>
    </lineage>
</organism>
<dbReference type="SUPFAM" id="SSF103473">
    <property type="entry name" value="MFS general substrate transporter"/>
    <property type="match status" value="1"/>
</dbReference>
<evidence type="ECO:0000256" key="4">
    <source>
        <dbReference type="ARBA" id="ARBA00023136"/>
    </source>
</evidence>
<feature type="transmembrane region" description="Helical" evidence="6">
    <location>
        <begin position="218"/>
        <end position="235"/>
    </location>
</feature>
<gene>
    <name evidence="7" type="ORF">A1O1_07113</name>
</gene>
<dbReference type="OrthoDB" id="196103at2759"/>
<accession>W9Y1I4</accession>
<dbReference type="HOGENOM" id="CLU_030884_1_2_1"/>
<evidence type="ECO:0000313" key="7">
    <source>
        <dbReference type="EMBL" id="EXJ83490.1"/>
    </source>
</evidence>
<keyword evidence="4 6" id="KW-0472">Membrane</keyword>
<evidence type="ECO:0000256" key="3">
    <source>
        <dbReference type="ARBA" id="ARBA00022989"/>
    </source>
</evidence>
<dbReference type="Proteomes" id="UP000019484">
    <property type="component" value="Unassembled WGS sequence"/>
</dbReference>
<sequence length="514" mass="55766">MSDNSLREAKEASHSGEAAATTPVTDIEHGSMATGVASKGYKIGPLTLPLYRSPLAQTIIIGFVCFLVVGMFNVLASLGGGGQLDATLSNEANIILYSVFAGVALVSGSICNYLGPKITLSVGGVGYALYAASFWCYNHTQNRGFVLFSGAACGFAAAFLWTAEGTILMSYPTEDQKGRYISLFWTIWSMGAVIGSIIPTAQNWSNTSAGRVNDGTYIALFVLMLAGSVLALCLVHPNKVVRDDGTKVYMVQHASLLTELKNIARSVVVEPWIVLFFPYAFAGLWYGVYQSNDYNAYFFDVRTRAFNSIWYNVAQMVSAGLLGLFLDIKYFTRRTRALLGWALMFVLFNAVLIGGVFPLRESSRDHPVAKILDVTDNKAGGYIALYFFYGFLDGAWQCYAYWIMGTLSNNPLVLSMYGAFYKVFGAAGSAIVASLDEDKKSYVTMFASYWGLTAGSLLILLPLVLKRVTNTSMPVEVPSARMVGAGGPQAGIAVGVDMEIEGEEKEQELKHTVI</sequence>
<dbReference type="Pfam" id="PF05978">
    <property type="entry name" value="UNC-93"/>
    <property type="match status" value="1"/>
</dbReference>
<dbReference type="RefSeq" id="XP_007726176.1">
    <property type="nucleotide sequence ID" value="XM_007727986.1"/>
</dbReference>
<dbReference type="PANTHER" id="PTHR23294:SF59">
    <property type="entry name" value="UNC93-LIKE PROTEIN C922.05C"/>
    <property type="match status" value="1"/>
</dbReference>
<keyword evidence="8" id="KW-1185">Reference proteome</keyword>
<feature type="region of interest" description="Disordered" evidence="5">
    <location>
        <begin position="1"/>
        <end position="20"/>
    </location>
</feature>
<feature type="transmembrane region" description="Helical" evidence="6">
    <location>
        <begin position="414"/>
        <end position="435"/>
    </location>
</feature>
<evidence type="ECO:0000313" key="8">
    <source>
        <dbReference type="Proteomes" id="UP000019484"/>
    </source>
</evidence>
<feature type="transmembrane region" description="Helical" evidence="6">
    <location>
        <begin position="146"/>
        <end position="168"/>
    </location>
</feature>
<feature type="transmembrane region" description="Helical" evidence="6">
    <location>
        <begin position="94"/>
        <end position="115"/>
    </location>
</feature>
<feature type="transmembrane region" description="Helical" evidence="6">
    <location>
        <begin position="379"/>
        <end position="402"/>
    </location>
</feature>
<dbReference type="Gene3D" id="1.20.1250.20">
    <property type="entry name" value="MFS general substrate transporter like domains"/>
    <property type="match status" value="1"/>
</dbReference>
<dbReference type="EMBL" id="AMWN01000006">
    <property type="protein sequence ID" value="EXJ83490.1"/>
    <property type="molecule type" value="Genomic_DNA"/>
</dbReference>
<feature type="transmembrane region" description="Helical" evidence="6">
    <location>
        <begin position="447"/>
        <end position="465"/>
    </location>
</feature>
<feature type="transmembrane region" description="Helical" evidence="6">
    <location>
        <begin position="267"/>
        <end position="289"/>
    </location>
</feature>
<keyword evidence="3 6" id="KW-1133">Transmembrane helix</keyword>
<feature type="transmembrane region" description="Helical" evidence="6">
    <location>
        <begin position="309"/>
        <end position="326"/>
    </location>
</feature>
<dbReference type="PANTHER" id="PTHR23294">
    <property type="entry name" value="ET TRANSLATION PRODUCT-RELATED"/>
    <property type="match status" value="1"/>
</dbReference>
<feature type="transmembrane region" description="Helical" evidence="6">
    <location>
        <begin position="338"/>
        <end position="359"/>
    </location>
</feature>
<feature type="transmembrane region" description="Helical" evidence="6">
    <location>
        <begin position="55"/>
        <end position="74"/>
    </location>
</feature>
<comment type="subcellular location">
    <subcellularLocation>
        <location evidence="1">Membrane</location>
        <topology evidence="1">Multi-pass membrane protein</topology>
    </subcellularLocation>
</comment>
<evidence type="ECO:0000256" key="2">
    <source>
        <dbReference type="ARBA" id="ARBA00022692"/>
    </source>
</evidence>